<dbReference type="Pfam" id="PF20240">
    <property type="entry name" value="DUF6597"/>
    <property type="match status" value="1"/>
</dbReference>
<evidence type="ECO:0000313" key="2">
    <source>
        <dbReference type="EMBL" id="SNV36896.1"/>
    </source>
</evidence>
<dbReference type="Gene3D" id="1.10.10.60">
    <property type="entry name" value="Homeodomain-like"/>
    <property type="match status" value="1"/>
</dbReference>
<evidence type="ECO:0000259" key="1">
    <source>
        <dbReference type="PROSITE" id="PS01124"/>
    </source>
</evidence>
<accession>A0A239WRT1</accession>
<feature type="domain" description="HTH araC/xylS-type" evidence="1">
    <location>
        <begin position="193"/>
        <end position="267"/>
    </location>
</feature>
<dbReference type="KEGG" id="ctak:4412677_00594"/>
<evidence type="ECO:0000313" key="3">
    <source>
        <dbReference type="Proteomes" id="UP000215196"/>
    </source>
</evidence>
<dbReference type="EMBL" id="LT906465">
    <property type="protein sequence ID" value="SNV36896.1"/>
    <property type="molecule type" value="Genomic_DNA"/>
</dbReference>
<dbReference type="AlphaFoldDB" id="A0A239WRT1"/>
<dbReference type="GO" id="GO:0043565">
    <property type="term" value="F:sequence-specific DNA binding"/>
    <property type="evidence" value="ECO:0007669"/>
    <property type="project" value="InterPro"/>
</dbReference>
<dbReference type="SMART" id="SM00342">
    <property type="entry name" value="HTH_ARAC"/>
    <property type="match status" value="1"/>
</dbReference>
<dbReference type="Proteomes" id="UP000215196">
    <property type="component" value="Chromosome 1"/>
</dbReference>
<name>A0A239WRT1_9FLAO</name>
<gene>
    <name evidence="2" type="ORF">SAMEA4412677_00594</name>
</gene>
<keyword evidence="3" id="KW-1185">Reference proteome</keyword>
<protein>
    <submittedName>
        <fullName evidence="2">Helix-turn-helix domain</fullName>
    </submittedName>
</protein>
<sequence>METIRKYYKPIQPTVSKNDGEITYQEIHPKNEIQNFVYCFWQLKTKRKLSEDFNYCVVSDGCIDIFFDNKQPEESFVMGFCRKFTEFNIGKEFNYIGIRFLPTAFPILFGINAKKLSNHSQELKNINPEIYNWICSEIKPRTSFEDISKKLNKKFLEVIHNQNIELDQRFLNSLILIFQKKGFLDTEKDLDTGLSARQLRRIFDYYIGTTAKSFSNVIRFQYILNAKPSQQSLKNNKLYFDVGFFDQAHFIKNFKTFYGITPSEAFR</sequence>
<dbReference type="InterPro" id="IPR018060">
    <property type="entry name" value="HTH_AraC"/>
</dbReference>
<reference evidence="2 3" key="1">
    <citation type="submission" date="2017-06" db="EMBL/GenBank/DDBJ databases">
        <authorList>
            <consortium name="Pathogen Informatics"/>
        </authorList>
    </citation>
    <scope>NUCLEOTIDE SEQUENCE [LARGE SCALE GENOMIC DNA]</scope>
    <source>
        <strain evidence="2 3">NCTC13490</strain>
    </source>
</reference>
<dbReference type="GO" id="GO:0003700">
    <property type="term" value="F:DNA-binding transcription factor activity"/>
    <property type="evidence" value="ECO:0007669"/>
    <property type="project" value="InterPro"/>
</dbReference>
<proteinExistence type="predicted"/>
<dbReference type="PROSITE" id="PS01124">
    <property type="entry name" value="HTH_ARAC_FAMILY_2"/>
    <property type="match status" value="1"/>
</dbReference>
<dbReference type="RefSeq" id="WP_095070258.1">
    <property type="nucleotide sequence ID" value="NZ_LT906465.1"/>
</dbReference>
<dbReference type="InterPro" id="IPR046532">
    <property type="entry name" value="DUF6597"/>
</dbReference>
<dbReference type="Pfam" id="PF12833">
    <property type="entry name" value="HTH_18"/>
    <property type="match status" value="1"/>
</dbReference>
<organism evidence="2 3">
    <name type="scientific">Chryseobacterium taklimakanense</name>
    <dbReference type="NCBI Taxonomy" id="536441"/>
    <lineage>
        <taxon>Bacteria</taxon>
        <taxon>Pseudomonadati</taxon>
        <taxon>Bacteroidota</taxon>
        <taxon>Flavobacteriia</taxon>
        <taxon>Flavobacteriales</taxon>
        <taxon>Weeksellaceae</taxon>
        <taxon>Chryseobacterium group</taxon>
        <taxon>Chryseobacterium</taxon>
    </lineage>
</organism>